<dbReference type="AlphaFoldDB" id="A0A117NJ99"/>
<reference evidence="2" key="1">
    <citation type="journal article" date="2015" name="Genome Biol. Evol.">
        <title>Organellar Genomes of White Spruce (Picea glauca): Assembly and Annotation.</title>
        <authorList>
            <person name="Jackman S.D."/>
            <person name="Warren R.L."/>
            <person name="Gibb E.A."/>
            <person name="Vandervalk B.P."/>
            <person name="Mohamadi H."/>
            <person name="Chu J."/>
            <person name="Raymond A."/>
            <person name="Pleasance S."/>
            <person name="Coope R."/>
            <person name="Wildung M.R."/>
            <person name="Ritland C.E."/>
            <person name="Bousquet J."/>
            <person name="Jones S.J."/>
            <person name="Bohlmann J."/>
            <person name="Birol I."/>
        </authorList>
    </citation>
    <scope>NUCLEOTIDE SEQUENCE [LARGE SCALE GENOMIC DNA]</scope>
    <source>
        <tissue evidence="2">Flushing bud</tissue>
    </source>
</reference>
<comment type="caution">
    <text evidence="2">The sequence shown here is derived from an EMBL/GenBank/DDBJ whole genome shotgun (WGS) entry which is preliminary data.</text>
</comment>
<accession>A0A117NJ99</accession>
<keyword evidence="2" id="KW-0496">Mitochondrion</keyword>
<evidence type="ECO:0000256" key="1">
    <source>
        <dbReference type="SAM" id="Phobius"/>
    </source>
</evidence>
<keyword evidence="1" id="KW-1133">Transmembrane helix</keyword>
<protein>
    <submittedName>
        <fullName evidence="2">Uncharacterized protein</fullName>
    </submittedName>
</protein>
<keyword evidence="1" id="KW-0472">Membrane</keyword>
<geneLocation type="mitochondrion" evidence="2"/>
<evidence type="ECO:0000313" key="2">
    <source>
        <dbReference type="EMBL" id="KUM51245.1"/>
    </source>
</evidence>
<keyword evidence="1" id="KW-0812">Transmembrane</keyword>
<gene>
    <name evidence="2" type="ORF">ABT39_MTgene1092</name>
</gene>
<proteinExistence type="predicted"/>
<sequence length="64" mass="6525">MKRLEGFGMGSGTGYVPASTSTGAFLLAIAGTAFFSVAISIRSTGSTTIGSSARTSMENRLCQN</sequence>
<dbReference type="EMBL" id="LKAM01000001">
    <property type="protein sequence ID" value="KUM51245.1"/>
    <property type="molecule type" value="Genomic_DNA"/>
</dbReference>
<name>A0A117NJ99_PICGL</name>
<feature type="transmembrane region" description="Helical" evidence="1">
    <location>
        <begin position="20"/>
        <end position="41"/>
    </location>
</feature>
<organism evidence="2">
    <name type="scientific">Picea glauca</name>
    <name type="common">White spruce</name>
    <name type="synonym">Pinus glauca</name>
    <dbReference type="NCBI Taxonomy" id="3330"/>
    <lineage>
        <taxon>Eukaryota</taxon>
        <taxon>Viridiplantae</taxon>
        <taxon>Streptophyta</taxon>
        <taxon>Embryophyta</taxon>
        <taxon>Tracheophyta</taxon>
        <taxon>Spermatophyta</taxon>
        <taxon>Pinopsida</taxon>
        <taxon>Pinidae</taxon>
        <taxon>Conifers I</taxon>
        <taxon>Pinales</taxon>
        <taxon>Pinaceae</taxon>
        <taxon>Picea</taxon>
    </lineage>
</organism>